<comment type="caution">
    <text evidence="1">The sequence shown here is derived from an EMBL/GenBank/DDBJ whole genome shotgun (WGS) entry which is preliminary data.</text>
</comment>
<dbReference type="AlphaFoldDB" id="A0A1W9KW77"/>
<gene>
    <name evidence="1" type="ORF">BWK72_07405</name>
</gene>
<evidence type="ECO:0000313" key="2">
    <source>
        <dbReference type="Proteomes" id="UP000192505"/>
    </source>
</evidence>
<proteinExistence type="predicted"/>
<protein>
    <submittedName>
        <fullName evidence="1">Uncharacterized protein</fullName>
    </submittedName>
</protein>
<sequence length="235" mass="26198">MCDPTITAGDRDMLRQQVPHIDLRDASEFVHHDIPRGGCWERLFAITEYARQDYVVQLDADTVTIARPIEVEQAINQMRGFVLGEAVNQTILPVETVSANAALRAQPGAHIQHQSEAALSSMGFGSGTRYVRGCAGFTGFQTDTAMQDKVVEFSRRMRERFQERWSAWGTEQVASNFTVANQPGTEVLPFPKYGTPNVTGLGDTFIHFIGSRRFVNGKYRGTAQCVIRELNQKGD</sequence>
<dbReference type="SUPFAM" id="SSF53448">
    <property type="entry name" value="Nucleotide-diphospho-sugar transferases"/>
    <property type="match status" value="1"/>
</dbReference>
<dbReference type="InterPro" id="IPR029044">
    <property type="entry name" value="Nucleotide-diphossugar_trans"/>
</dbReference>
<accession>A0A1W9KW77</accession>
<name>A0A1W9KW77_9BURK</name>
<evidence type="ECO:0000313" key="1">
    <source>
        <dbReference type="EMBL" id="OQW88773.1"/>
    </source>
</evidence>
<dbReference type="EMBL" id="MTEI01000003">
    <property type="protein sequence ID" value="OQW88773.1"/>
    <property type="molecule type" value="Genomic_DNA"/>
</dbReference>
<dbReference type="Proteomes" id="UP000192505">
    <property type="component" value="Unassembled WGS sequence"/>
</dbReference>
<organism evidence="1 2">
    <name type="scientific">Rhodoferax ferrireducens</name>
    <dbReference type="NCBI Taxonomy" id="192843"/>
    <lineage>
        <taxon>Bacteria</taxon>
        <taxon>Pseudomonadati</taxon>
        <taxon>Pseudomonadota</taxon>
        <taxon>Betaproteobacteria</taxon>
        <taxon>Burkholderiales</taxon>
        <taxon>Comamonadaceae</taxon>
        <taxon>Rhodoferax</taxon>
    </lineage>
</organism>
<reference evidence="1 2" key="1">
    <citation type="submission" date="2017-01" db="EMBL/GenBank/DDBJ databases">
        <title>Novel large sulfur bacteria in the metagenomes of groundwater-fed chemosynthetic microbial mats in the Lake Huron basin.</title>
        <authorList>
            <person name="Sharrar A.M."/>
            <person name="Flood B.E."/>
            <person name="Bailey J.V."/>
            <person name="Jones D.S."/>
            <person name="Biddanda B."/>
            <person name="Ruberg S.A."/>
            <person name="Marcus D.N."/>
            <person name="Dick G.J."/>
        </authorList>
    </citation>
    <scope>NUCLEOTIDE SEQUENCE [LARGE SCALE GENOMIC DNA]</scope>
    <source>
        <strain evidence="1">A7</strain>
    </source>
</reference>